<feature type="compositionally biased region" description="Basic and acidic residues" evidence="1">
    <location>
        <begin position="1"/>
        <end position="15"/>
    </location>
</feature>
<dbReference type="InterPro" id="IPR023405">
    <property type="entry name" value="Topo_IA_core_domain"/>
</dbReference>
<dbReference type="Gene3D" id="2.70.20.10">
    <property type="entry name" value="Topoisomerase I, domain 3"/>
    <property type="match status" value="1"/>
</dbReference>
<gene>
    <name evidence="2" type="ORF">MGSAQ_003166</name>
</gene>
<dbReference type="EMBL" id="AYSL01001850">
    <property type="protein sequence ID" value="KTF05338.1"/>
    <property type="molecule type" value="Genomic_DNA"/>
</dbReference>
<accession>A0A1B6NPU1</accession>
<sequence length="29" mass="3330">MSKKGDKLTLDKLDPSQHFTKPPPRYTEA</sequence>
<dbReference type="AlphaFoldDB" id="A0A1B6NPU1"/>
<feature type="region of interest" description="Disordered" evidence="1">
    <location>
        <begin position="1"/>
        <end position="29"/>
    </location>
</feature>
<protein>
    <submittedName>
        <fullName evidence="2">Uncharacterized protein</fullName>
    </submittedName>
</protein>
<evidence type="ECO:0000256" key="1">
    <source>
        <dbReference type="SAM" id="MobiDB-lite"/>
    </source>
</evidence>
<organism evidence="2">
    <name type="scientific">marine sediment metagenome</name>
    <dbReference type="NCBI Taxonomy" id="412755"/>
    <lineage>
        <taxon>unclassified sequences</taxon>
        <taxon>metagenomes</taxon>
        <taxon>ecological metagenomes</taxon>
    </lineage>
</organism>
<reference evidence="2" key="1">
    <citation type="submission" date="2013-11" db="EMBL/GenBank/DDBJ databases">
        <title>Microbial diversity, functional groups and degradation webs in Northern and Southern Mediterranean and Red Sea marine crude oil polluted sites.</title>
        <authorList>
            <person name="Daffonchio D."/>
            <person name="Mapelli F."/>
            <person name="Ferrer M."/>
            <person name="Richter M."/>
            <person name="Cherif A."/>
            <person name="Malkawi H.I."/>
            <person name="Yakimov M.M."/>
            <person name="Abdel-Fattah Y.R."/>
            <person name="Blaghen M."/>
            <person name="Golyshin P.N."/>
            <person name="Kalogerakis N."/>
            <person name="Boon N."/>
            <person name="Magagnini M."/>
            <person name="Fava F."/>
        </authorList>
    </citation>
    <scope>NUCLEOTIDE SEQUENCE</scope>
</reference>
<feature type="non-terminal residue" evidence="2">
    <location>
        <position position="29"/>
    </location>
</feature>
<dbReference type="InterPro" id="IPR013825">
    <property type="entry name" value="Topo_IA_cen_sub2"/>
</dbReference>
<evidence type="ECO:0000313" key="2">
    <source>
        <dbReference type="EMBL" id="KTF05338.1"/>
    </source>
</evidence>
<dbReference type="SUPFAM" id="SSF56712">
    <property type="entry name" value="Prokaryotic type I DNA topoisomerase"/>
    <property type="match status" value="1"/>
</dbReference>
<proteinExistence type="predicted"/>
<comment type="caution">
    <text evidence="2">The sequence shown here is derived from an EMBL/GenBank/DDBJ whole genome shotgun (WGS) entry which is preliminary data.</text>
</comment>
<name>A0A1B6NPU1_9ZZZZ</name>